<dbReference type="OrthoDB" id="7833521at2"/>
<proteinExistence type="predicted"/>
<reference evidence="1 2" key="1">
    <citation type="submission" date="2019-04" db="EMBL/GenBank/DDBJ databases">
        <title>Altererythrobacter aquimixticola sp. nov., isolated from sediment of junction between the ocean and a freshwater spring.</title>
        <authorList>
            <person name="Yoon J.-H."/>
        </authorList>
    </citation>
    <scope>NUCLEOTIDE SEQUENCE [LARGE SCALE GENOMIC DNA]</scope>
    <source>
        <strain evidence="1 2">SSKS-13</strain>
    </source>
</reference>
<name>A0A4T3F5Y2_9SPHN</name>
<dbReference type="EMBL" id="SSHH01000002">
    <property type="protein sequence ID" value="TIX50266.1"/>
    <property type="molecule type" value="Genomic_DNA"/>
</dbReference>
<accession>A0A4T3F5Y2</accession>
<gene>
    <name evidence="1" type="ORF">E5222_08245</name>
</gene>
<sequence length="221" mass="25320">MALEKIHLRKLLKLLFLDEKQRRSALRSDIREDLRREEGPDGGGGDFYAPFWADAKAHVFGRGDLTSATNARIAANSRRANLYPQLRDGFLLWWNERRRWTNEPFGLGPSLKSQFPFPGLDAIVKVDSVLSVTDGGGEEFVVYSYFAPEPILSPEAARLGLWLLTQAFPTIPAEEFRILDVIRGTTFSLDRTPLTGDEEVEFRSRYARLIQERDKLRKEYD</sequence>
<organism evidence="1 2">
    <name type="scientific">Alteraurantiacibacter aquimixticola</name>
    <dbReference type="NCBI Taxonomy" id="2489173"/>
    <lineage>
        <taxon>Bacteria</taxon>
        <taxon>Pseudomonadati</taxon>
        <taxon>Pseudomonadota</taxon>
        <taxon>Alphaproteobacteria</taxon>
        <taxon>Sphingomonadales</taxon>
        <taxon>Erythrobacteraceae</taxon>
        <taxon>Alteraurantiacibacter</taxon>
    </lineage>
</organism>
<keyword evidence="2" id="KW-1185">Reference proteome</keyword>
<dbReference type="RefSeq" id="WP_136693286.1">
    <property type="nucleotide sequence ID" value="NZ_SSHH01000002.1"/>
</dbReference>
<protein>
    <submittedName>
        <fullName evidence="1">Uncharacterized protein</fullName>
    </submittedName>
</protein>
<evidence type="ECO:0000313" key="1">
    <source>
        <dbReference type="EMBL" id="TIX50266.1"/>
    </source>
</evidence>
<dbReference type="AlphaFoldDB" id="A0A4T3F5Y2"/>
<dbReference type="Proteomes" id="UP000309389">
    <property type="component" value="Unassembled WGS sequence"/>
</dbReference>
<comment type="caution">
    <text evidence="1">The sequence shown here is derived from an EMBL/GenBank/DDBJ whole genome shotgun (WGS) entry which is preliminary data.</text>
</comment>
<evidence type="ECO:0000313" key="2">
    <source>
        <dbReference type="Proteomes" id="UP000309389"/>
    </source>
</evidence>